<dbReference type="InterPro" id="IPR010998">
    <property type="entry name" value="Integrase_recombinase_N"/>
</dbReference>
<organism evidence="12 13">
    <name type="scientific">Ralstonia phage DU_RP_I</name>
    <dbReference type="NCBI Taxonomy" id="2041493"/>
    <lineage>
        <taxon>Viruses</taxon>
        <taxon>Duplodnaviria</taxon>
        <taxon>Heunggongvirae</taxon>
        <taxon>Uroviricota</taxon>
        <taxon>Caudoviricetes</taxon>
        <taxon>Autographivirales</taxon>
        <taxon>Gyeongsanvirus</taxon>
        <taxon>Gyeongsanvirus DURPI</taxon>
    </lineage>
</organism>
<dbReference type="PANTHER" id="PTHR30349">
    <property type="entry name" value="PHAGE INTEGRASE-RELATED"/>
    <property type="match status" value="1"/>
</dbReference>
<dbReference type="Proteomes" id="UP000240487">
    <property type="component" value="Segment"/>
</dbReference>
<evidence type="ECO:0000256" key="8">
    <source>
        <dbReference type="ARBA" id="ARBA00023195"/>
    </source>
</evidence>
<comment type="similarity">
    <text evidence="1">Belongs to the 'phage' integrase family.</text>
</comment>
<feature type="domain" description="Core-binding (CB)" evidence="11">
    <location>
        <begin position="63"/>
        <end position="143"/>
    </location>
</feature>
<name>A0A2D2W4Z2_9CAUD</name>
<dbReference type="GO" id="GO:0044826">
    <property type="term" value="P:viral genome integration into host DNA"/>
    <property type="evidence" value="ECO:0007669"/>
    <property type="project" value="UniProtKB-KW"/>
</dbReference>
<dbReference type="PROSITE" id="PS51900">
    <property type="entry name" value="CB"/>
    <property type="match status" value="1"/>
</dbReference>
<dbReference type="InterPro" id="IPR002104">
    <property type="entry name" value="Integrase_catalytic"/>
</dbReference>
<dbReference type="InterPro" id="IPR050090">
    <property type="entry name" value="Tyrosine_recombinase_XerCD"/>
</dbReference>
<evidence type="ECO:0000259" key="11">
    <source>
        <dbReference type="PROSITE" id="PS51900"/>
    </source>
</evidence>
<dbReference type="InterPro" id="IPR044068">
    <property type="entry name" value="CB"/>
</dbReference>
<evidence type="ECO:0000256" key="4">
    <source>
        <dbReference type="ARBA" id="ARBA00022801"/>
    </source>
</evidence>
<dbReference type="SUPFAM" id="SSF56349">
    <property type="entry name" value="DNA breaking-rejoining enzymes"/>
    <property type="match status" value="1"/>
</dbReference>
<dbReference type="GO" id="GO:0006310">
    <property type="term" value="P:DNA recombination"/>
    <property type="evidence" value="ECO:0007669"/>
    <property type="project" value="UniProtKB-KW"/>
</dbReference>
<evidence type="ECO:0000256" key="1">
    <source>
        <dbReference type="ARBA" id="ARBA00008857"/>
    </source>
</evidence>
<evidence type="ECO:0000313" key="13">
    <source>
        <dbReference type="Proteomes" id="UP000240487"/>
    </source>
</evidence>
<evidence type="ECO:0000313" key="12">
    <source>
        <dbReference type="EMBL" id="ATS93362.1"/>
    </source>
</evidence>
<proteinExistence type="inferred from homology"/>
<keyword evidence="13" id="KW-1185">Reference proteome</keyword>
<dbReference type="PROSITE" id="PS51898">
    <property type="entry name" value="TYR_RECOMBINASE"/>
    <property type="match status" value="1"/>
</dbReference>
<dbReference type="GO" id="GO:0016740">
    <property type="term" value="F:transferase activity"/>
    <property type="evidence" value="ECO:0007669"/>
    <property type="project" value="UniProtKB-KW"/>
</dbReference>
<evidence type="ECO:0000256" key="3">
    <source>
        <dbReference type="ARBA" id="ARBA00022679"/>
    </source>
</evidence>
<dbReference type="PANTHER" id="PTHR30349:SF64">
    <property type="entry name" value="PROPHAGE INTEGRASE INTD-RELATED"/>
    <property type="match status" value="1"/>
</dbReference>
<dbReference type="Pfam" id="PF00589">
    <property type="entry name" value="Phage_integrase"/>
    <property type="match status" value="1"/>
</dbReference>
<accession>A0A2D2W4Z2</accession>
<protein>
    <recommendedName>
        <fullName evidence="2">Integrase</fullName>
    </recommendedName>
</protein>
<sequence length="357" mass="40438">MPVIKRGNKYQASVGSGTDRWRKMFDTQEEAETAELAEKLRRKAAGKDEKGATSSANGAKVQKTLKEAYDRTLALIWKGTAAEKTHIINSNSVMAELGKDTLLSDIATEDVTEMILALEEKGNSGSTVNKKLSCLSMILKTASDEWPGCIVEMPKLKRRKEGSHRLRWINEAEEKRLLEAAEHLGLYDLRDYIIVGIDTGFRRGELLGFPLKDYQGGLMILHDGETKSGKGRAIPVTKRVHEIIQRRSNYSYLFQDYTVHKLRWQFDQLKLHMGLQEDTQFVVHTLRHTCASRMVQRGVPLKVVQEWMGHATIATTMRYAKLAPSSLLMAKKALEEEPQELTFIPPPQMDVVELHDF</sequence>
<keyword evidence="3" id="KW-0808">Transferase</keyword>
<evidence type="ECO:0000256" key="7">
    <source>
        <dbReference type="ARBA" id="ARBA00023172"/>
    </source>
</evidence>
<gene>
    <name evidence="12" type="ORF">R1B41kb_p001</name>
</gene>
<keyword evidence="7" id="KW-0233">DNA recombination</keyword>
<dbReference type="GO" id="GO:0015074">
    <property type="term" value="P:DNA integration"/>
    <property type="evidence" value="ECO:0007669"/>
    <property type="project" value="UniProtKB-KW"/>
</dbReference>
<evidence type="ECO:0000256" key="6">
    <source>
        <dbReference type="ARBA" id="ARBA00023125"/>
    </source>
</evidence>
<evidence type="ECO:0000256" key="9">
    <source>
        <dbReference type="PROSITE-ProRule" id="PRU01248"/>
    </source>
</evidence>
<dbReference type="Gene3D" id="1.10.443.10">
    <property type="entry name" value="Intergrase catalytic core"/>
    <property type="match status" value="1"/>
</dbReference>
<dbReference type="EMBL" id="MF979559">
    <property type="protein sequence ID" value="ATS93362.1"/>
    <property type="molecule type" value="Genomic_DNA"/>
</dbReference>
<evidence type="ECO:0000256" key="5">
    <source>
        <dbReference type="ARBA" id="ARBA00022908"/>
    </source>
</evidence>
<dbReference type="Gene3D" id="1.10.150.130">
    <property type="match status" value="1"/>
</dbReference>
<keyword evidence="8" id="KW-1179">Viral genome integration</keyword>
<keyword evidence="4" id="KW-0378">Hydrolase</keyword>
<dbReference type="CDD" id="cd00796">
    <property type="entry name" value="INT_Rci_Hp1_C"/>
    <property type="match status" value="1"/>
</dbReference>
<dbReference type="GO" id="GO:0016787">
    <property type="term" value="F:hydrolase activity"/>
    <property type="evidence" value="ECO:0007669"/>
    <property type="project" value="UniProtKB-KW"/>
</dbReference>
<evidence type="ECO:0000259" key="10">
    <source>
        <dbReference type="PROSITE" id="PS51898"/>
    </source>
</evidence>
<dbReference type="GO" id="GO:0003677">
    <property type="term" value="F:DNA binding"/>
    <property type="evidence" value="ECO:0007669"/>
    <property type="project" value="UniProtKB-UniRule"/>
</dbReference>
<reference evidence="12 13" key="1">
    <citation type="submission" date="2017-09" db="EMBL/GenBank/DDBJ databases">
        <title>Complete genome sequence of bacteriophage (DU_RP_I) infecting Ralstonia solanacearum.</title>
        <authorList>
            <person name="Park T.-H."/>
        </authorList>
    </citation>
    <scope>NUCLEOTIDE SEQUENCE [LARGE SCALE GENOMIC DNA]</scope>
</reference>
<dbReference type="InterPro" id="IPR011010">
    <property type="entry name" value="DNA_brk_join_enz"/>
</dbReference>
<dbReference type="GO" id="GO:0075713">
    <property type="term" value="P:establishment of integrated proviral latency"/>
    <property type="evidence" value="ECO:0007669"/>
    <property type="project" value="UniProtKB-KW"/>
</dbReference>
<keyword evidence="8" id="KW-1160">Virus entry into host cell</keyword>
<keyword evidence="6 9" id="KW-0238">DNA-binding</keyword>
<dbReference type="InterPro" id="IPR013762">
    <property type="entry name" value="Integrase-like_cat_sf"/>
</dbReference>
<evidence type="ECO:0000256" key="2">
    <source>
        <dbReference type="ARBA" id="ARBA00016082"/>
    </source>
</evidence>
<feature type="domain" description="Tyr recombinase" evidence="10">
    <location>
        <begin position="164"/>
        <end position="332"/>
    </location>
</feature>
<keyword evidence="5" id="KW-0229">DNA integration</keyword>